<organism evidence="11 12">
    <name type="scientific">Lachancea thermotolerans (strain ATCC 56472 / CBS 6340 / NRRL Y-8284)</name>
    <name type="common">Yeast</name>
    <name type="synonym">Kluyveromyces thermotolerans</name>
    <dbReference type="NCBI Taxonomy" id="559295"/>
    <lineage>
        <taxon>Eukaryota</taxon>
        <taxon>Fungi</taxon>
        <taxon>Dikarya</taxon>
        <taxon>Ascomycota</taxon>
        <taxon>Saccharomycotina</taxon>
        <taxon>Saccharomycetes</taxon>
        <taxon>Saccharomycetales</taxon>
        <taxon>Saccharomycetaceae</taxon>
        <taxon>Lachancea</taxon>
    </lineage>
</organism>
<evidence type="ECO:0000256" key="7">
    <source>
        <dbReference type="ARBA" id="ARBA00023136"/>
    </source>
</evidence>
<keyword evidence="4 8" id="KW-0812">Transmembrane</keyword>
<dbReference type="OMA" id="AHDEYPR"/>
<dbReference type="InParanoid" id="C5DJ27"/>
<evidence type="ECO:0000313" key="11">
    <source>
        <dbReference type="EMBL" id="CAR24316.1"/>
    </source>
</evidence>
<dbReference type="EMBL" id="CU928170">
    <property type="protein sequence ID" value="CAR24316.1"/>
    <property type="molecule type" value="Genomic_DNA"/>
</dbReference>
<evidence type="ECO:0000313" key="12">
    <source>
        <dbReference type="Proteomes" id="UP000002036"/>
    </source>
</evidence>
<gene>
    <name evidence="11" type="ordered locus">KLTH0F12958g</name>
</gene>
<dbReference type="UniPathway" id="UPA00378"/>
<comment type="pathway">
    <text evidence="2 8">Protein modification; protein glycosylation.</text>
</comment>
<dbReference type="Pfam" id="PF03345">
    <property type="entry name" value="OST48_N"/>
    <property type="match status" value="1"/>
</dbReference>
<dbReference type="GO" id="GO:0008250">
    <property type="term" value="C:oligosaccharyltransferase complex"/>
    <property type="evidence" value="ECO:0007669"/>
    <property type="project" value="TreeGrafter"/>
</dbReference>
<keyword evidence="12" id="KW-1185">Reference proteome</keyword>
<dbReference type="PANTHER" id="PTHR10830:SF0">
    <property type="entry name" value="DOLICHYL-DIPHOSPHOOLIGOSACCHARIDE--PROTEIN GLYCOSYLTRANSFERASE 48 KDA SUBUNIT"/>
    <property type="match status" value="1"/>
</dbReference>
<evidence type="ECO:0000256" key="1">
    <source>
        <dbReference type="ARBA" id="ARBA00004479"/>
    </source>
</evidence>
<comment type="subunit">
    <text evidence="8">Component of the oligosaccharyltransferase (OST) complex.</text>
</comment>
<dbReference type="FunCoup" id="C5DJ27">
    <property type="interactions" value="1094"/>
</dbReference>
<evidence type="ECO:0000259" key="9">
    <source>
        <dbReference type="Pfam" id="PF03345"/>
    </source>
</evidence>
<evidence type="ECO:0000256" key="5">
    <source>
        <dbReference type="ARBA" id="ARBA00022824"/>
    </source>
</evidence>
<evidence type="ECO:0000256" key="3">
    <source>
        <dbReference type="ARBA" id="ARBA00008743"/>
    </source>
</evidence>
<dbReference type="STRING" id="559295.C5DJ27"/>
<dbReference type="AlphaFoldDB" id="C5DJ27"/>
<name>C5DJ27_LACTC</name>
<comment type="subcellular location">
    <subcellularLocation>
        <location evidence="8">Endoplasmic reticulum membrane</location>
        <topology evidence="8">Single-pass type I membrane protein</topology>
    </subcellularLocation>
    <subcellularLocation>
        <location evidence="1">Membrane</location>
        <topology evidence="1">Single-pass type I membrane protein</topology>
    </subcellularLocation>
</comment>
<dbReference type="eggNOG" id="KOG2754">
    <property type="taxonomic scope" value="Eukaryota"/>
</dbReference>
<evidence type="ECO:0000259" key="10">
    <source>
        <dbReference type="Pfam" id="PF23358"/>
    </source>
</evidence>
<evidence type="ECO:0000256" key="6">
    <source>
        <dbReference type="ARBA" id="ARBA00022989"/>
    </source>
</evidence>
<dbReference type="OrthoDB" id="29105at2759"/>
<dbReference type="InterPro" id="IPR005013">
    <property type="entry name" value="DDOST_48_kDa_subunit"/>
</dbReference>
<dbReference type="InterPro" id="IPR055457">
    <property type="entry name" value="OST48_N"/>
</dbReference>
<feature type="domain" description="OST48 N-terminal" evidence="9">
    <location>
        <begin position="36"/>
        <end position="267"/>
    </location>
</feature>
<dbReference type="HOGENOM" id="CLU_031804_1_1_1"/>
<sequence>MRVVGVFRNVVRTLFMAIAVMPILTLVEAKPAFGSRTLVIYDQRLTELDSYSTFFNSLKERSHELTYRALGNDSTPISLFRGEDRLYDNLIVYPVRSRHFNKQLSVENLLDFFSSGGQVLTVTSPEGLSDNIRSFLNQLGIYPSPRNYYVNDYYHGDENNTLYLTKGKSLNDYVVSPGDYNLVYKGAAALLDNRQLIIPVLQAPKTSFTLDSKQSNEEWTIGSEGYLAAAFQSLHNTRLAWVGSEVFLSDEFSASNGRFAEELTKWTFGEKAVLKSVGFTHHHASGASYLESPYKVKDSIVYEIGFSEWNGSSWGPFTSDDVQFELRMIDPYYRITLLPSETSSDAQYYTTGNFSLPDHHGIFTFLVDYKRAGLSFITEKDVRAIRHLANDEYPRSWDITNSWVYLTSIYSVITVWVLFVVLYLSLRKPKTVETGKKNN</sequence>
<reference evidence="11 12" key="1">
    <citation type="journal article" date="2009" name="Genome Res.">
        <title>Comparative genomics of protoploid Saccharomycetaceae.</title>
        <authorList>
            <consortium name="The Genolevures Consortium"/>
            <person name="Souciet J.-L."/>
            <person name="Dujon B."/>
            <person name="Gaillardin C."/>
            <person name="Johnston M."/>
            <person name="Baret P.V."/>
            <person name="Cliften P."/>
            <person name="Sherman D.J."/>
            <person name="Weissenbach J."/>
            <person name="Westhof E."/>
            <person name="Wincker P."/>
            <person name="Jubin C."/>
            <person name="Poulain J."/>
            <person name="Barbe V."/>
            <person name="Segurens B."/>
            <person name="Artiguenave F."/>
            <person name="Anthouard V."/>
            <person name="Vacherie B."/>
            <person name="Val M.-E."/>
            <person name="Fulton R.S."/>
            <person name="Minx P."/>
            <person name="Wilson R."/>
            <person name="Durrens P."/>
            <person name="Jean G."/>
            <person name="Marck C."/>
            <person name="Martin T."/>
            <person name="Nikolski M."/>
            <person name="Rolland T."/>
            <person name="Seret M.-L."/>
            <person name="Casaregola S."/>
            <person name="Despons L."/>
            <person name="Fairhead C."/>
            <person name="Fischer G."/>
            <person name="Lafontaine I."/>
            <person name="Leh V."/>
            <person name="Lemaire M."/>
            <person name="de Montigny J."/>
            <person name="Neuveglise C."/>
            <person name="Thierry A."/>
            <person name="Blanc-Lenfle I."/>
            <person name="Bleykasten C."/>
            <person name="Diffels J."/>
            <person name="Fritsch E."/>
            <person name="Frangeul L."/>
            <person name="Goeffon A."/>
            <person name="Jauniaux N."/>
            <person name="Kachouri-Lafond R."/>
            <person name="Payen C."/>
            <person name="Potier S."/>
            <person name="Pribylova L."/>
            <person name="Ozanne C."/>
            <person name="Richard G.-F."/>
            <person name="Sacerdot C."/>
            <person name="Straub M.-L."/>
            <person name="Talla E."/>
        </authorList>
    </citation>
    <scope>NUCLEOTIDE SEQUENCE [LARGE SCALE GENOMIC DNA]</scope>
    <source>
        <strain evidence="12">ATCC 56472 / CBS 6340 / NRRL Y-8284</strain>
    </source>
</reference>
<dbReference type="Pfam" id="PF23358">
    <property type="entry name" value="OST48_MD"/>
    <property type="match status" value="1"/>
</dbReference>
<dbReference type="KEGG" id="lth:KLTH0F12958g"/>
<dbReference type="GO" id="GO:0018279">
    <property type="term" value="P:protein N-linked glycosylation via asparagine"/>
    <property type="evidence" value="ECO:0007669"/>
    <property type="project" value="UniProtKB-UniRule"/>
</dbReference>
<proteinExistence type="inferred from homology"/>
<comment type="similarity">
    <text evidence="3 8">Belongs to the DDOST 48 kDa subunit family.</text>
</comment>
<dbReference type="RefSeq" id="XP_002554753.1">
    <property type="nucleotide sequence ID" value="XM_002554707.1"/>
</dbReference>
<dbReference type="PANTHER" id="PTHR10830">
    <property type="entry name" value="DOLICHYL-DIPHOSPHOOLIGOSACCHARIDE--PROTEIN GLYCOSYLTRANSFERASE 48 KDA SUBUNIT"/>
    <property type="match status" value="1"/>
</dbReference>
<keyword evidence="5 8" id="KW-0256">Endoplasmic reticulum</keyword>
<feature type="transmembrane region" description="Helical" evidence="8">
    <location>
        <begin position="403"/>
        <end position="426"/>
    </location>
</feature>
<comment type="function">
    <text evidence="8">Subunit of the oligosaccharyl transferase (OST) complex that catalyzes the initial transfer of a defined glycan (Glc(3)Man(9)GlcNAc(2) in eukaryotes) from the lipid carrier dolichol-pyrophosphate to an asparagine residue within an Asn-X-Ser/Thr consensus motif in nascent polypeptide chains, the first step in protein N-glycosylation. N-glycosylation occurs cotranslationally and the complex associates with the Sec61 complex at the channel-forming translocon complex that mediates protein translocation across the endoplasmic reticulum (ER).</text>
</comment>
<dbReference type="GeneID" id="8292976"/>
<evidence type="ECO:0000256" key="4">
    <source>
        <dbReference type="ARBA" id="ARBA00022692"/>
    </source>
</evidence>
<accession>C5DJ27</accession>
<evidence type="ECO:0000256" key="8">
    <source>
        <dbReference type="RuleBase" id="RU361142"/>
    </source>
</evidence>
<feature type="domain" description="OST48 middle" evidence="10">
    <location>
        <begin position="282"/>
        <end position="425"/>
    </location>
</feature>
<protein>
    <recommendedName>
        <fullName evidence="8">Dolichyl-diphosphooligosaccharide--protein glycosyltransferase subunit WBP1</fullName>
        <shortName evidence="8">Oligosaccharyl transferase subunit WBP1</shortName>
    </recommendedName>
</protein>
<evidence type="ECO:0000256" key="2">
    <source>
        <dbReference type="ARBA" id="ARBA00004922"/>
    </source>
</evidence>
<keyword evidence="6 8" id="KW-1133">Transmembrane helix</keyword>
<keyword evidence="7 8" id="KW-0472">Membrane</keyword>
<dbReference type="InterPro" id="IPR055459">
    <property type="entry name" value="OST48_MD"/>
</dbReference>
<dbReference type="Proteomes" id="UP000002036">
    <property type="component" value="Chromosome F"/>
</dbReference>